<dbReference type="PANTHER" id="PTHR24220:SF470">
    <property type="entry name" value="CELL DIVISION ATP-BINDING PROTEIN FTSE"/>
    <property type="match status" value="1"/>
</dbReference>
<dbReference type="PROSITE" id="PS50893">
    <property type="entry name" value="ABC_TRANSPORTER_2"/>
    <property type="match status" value="1"/>
</dbReference>
<organism evidence="11 12">
    <name type="scientific">Velocimicrobium porci</name>
    <dbReference type="NCBI Taxonomy" id="2606634"/>
    <lineage>
        <taxon>Bacteria</taxon>
        <taxon>Bacillati</taxon>
        <taxon>Bacillota</taxon>
        <taxon>Clostridia</taxon>
        <taxon>Lachnospirales</taxon>
        <taxon>Lachnospiraceae</taxon>
        <taxon>Velocimicrobium</taxon>
    </lineage>
</organism>
<dbReference type="AlphaFoldDB" id="A0A6L5Y3R4"/>
<dbReference type="Gene3D" id="3.40.50.300">
    <property type="entry name" value="P-loop containing nucleotide triphosphate hydrolases"/>
    <property type="match status" value="1"/>
</dbReference>
<dbReference type="InterPro" id="IPR003439">
    <property type="entry name" value="ABC_transporter-like_ATP-bd"/>
</dbReference>
<protein>
    <recommendedName>
        <fullName evidence="2 9">Cell division ATP-binding protein FtsE</fullName>
    </recommendedName>
</protein>
<keyword evidence="4 9" id="KW-0132">Cell division</keyword>
<dbReference type="NCBIfam" id="TIGR02673">
    <property type="entry name" value="FtsE"/>
    <property type="match status" value="1"/>
</dbReference>
<dbReference type="InterPro" id="IPR003593">
    <property type="entry name" value="AAA+_ATPase"/>
</dbReference>
<reference evidence="11 12" key="1">
    <citation type="submission" date="2019-08" db="EMBL/GenBank/DDBJ databases">
        <title>In-depth cultivation of the pig gut microbiome towards novel bacterial diversity and tailored functional studies.</title>
        <authorList>
            <person name="Wylensek D."/>
            <person name="Hitch T.C.A."/>
            <person name="Clavel T."/>
        </authorList>
    </citation>
    <scope>NUCLEOTIDE SEQUENCE [LARGE SCALE GENOMIC DNA]</scope>
    <source>
        <strain evidence="11 12">WCA-693-APC-MOT-I</strain>
    </source>
</reference>
<dbReference type="Pfam" id="PF00005">
    <property type="entry name" value="ABC_tran"/>
    <property type="match status" value="1"/>
</dbReference>
<dbReference type="PANTHER" id="PTHR24220">
    <property type="entry name" value="IMPORT ATP-BINDING PROTEIN"/>
    <property type="match status" value="1"/>
</dbReference>
<sequence>MINLENVSKTYSAGTRALQGVSLQIEKGEFVFVVGASGSGKSTLIKLLLKELEPSSGVITVNNQNLSRMKRRQIAKYRRNLGVVFQDFRLLKDRNIFENVAFAQMITGKSKDTIRRQVPAILGLMGLGDKMRFFPNELSGGEQQRVALARALVNKPSILLADEPTGNLDPKNSWEIMELLDQINKTGTTVVVVTHNREIVDEMQKRVVTLKQGLVVSDEQKGGYNYGKN</sequence>
<dbReference type="FunFam" id="3.40.50.300:FF:000056">
    <property type="entry name" value="Cell division ATP-binding protein FtsE"/>
    <property type="match status" value="1"/>
</dbReference>
<evidence type="ECO:0000256" key="2">
    <source>
        <dbReference type="ARBA" id="ARBA00020019"/>
    </source>
</evidence>
<gene>
    <name evidence="9 11" type="primary">ftsE</name>
    <name evidence="11" type="ORF">FYJ58_13060</name>
</gene>
<evidence type="ECO:0000256" key="7">
    <source>
        <dbReference type="ARBA" id="ARBA00023136"/>
    </source>
</evidence>
<evidence type="ECO:0000313" key="12">
    <source>
        <dbReference type="Proteomes" id="UP000482209"/>
    </source>
</evidence>
<dbReference type="InterPro" id="IPR015854">
    <property type="entry name" value="ABC_transpr_LolD-like"/>
</dbReference>
<keyword evidence="3 9" id="KW-1003">Cell membrane</keyword>
<dbReference type="EMBL" id="VUMT01000029">
    <property type="protein sequence ID" value="MSS64793.1"/>
    <property type="molecule type" value="Genomic_DNA"/>
</dbReference>
<evidence type="ECO:0000256" key="1">
    <source>
        <dbReference type="ARBA" id="ARBA00005417"/>
    </source>
</evidence>
<dbReference type="PROSITE" id="PS00211">
    <property type="entry name" value="ABC_TRANSPORTER_1"/>
    <property type="match status" value="1"/>
</dbReference>
<evidence type="ECO:0000256" key="4">
    <source>
        <dbReference type="ARBA" id="ARBA00022618"/>
    </source>
</evidence>
<keyword evidence="6 9" id="KW-0067">ATP-binding</keyword>
<dbReference type="Proteomes" id="UP000482209">
    <property type="component" value="Unassembled WGS sequence"/>
</dbReference>
<evidence type="ECO:0000256" key="8">
    <source>
        <dbReference type="ARBA" id="ARBA00023306"/>
    </source>
</evidence>
<proteinExistence type="inferred from homology"/>
<dbReference type="GO" id="GO:0005886">
    <property type="term" value="C:plasma membrane"/>
    <property type="evidence" value="ECO:0007669"/>
    <property type="project" value="UniProtKB-SubCell"/>
</dbReference>
<comment type="subcellular location">
    <subcellularLocation>
        <location evidence="9">Cell membrane</location>
        <topology evidence="9">Peripheral membrane protein</topology>
        <orientation evidence="9">Cytoplasmic side</orientation>
    </subcellularLocation>
</comment>
<keyword evidence="5 9" id="KW-0547">Nucleotide-binding</keyword>
<feature type="domain" description="ABC transporter" evidence="10">
    <location>
        <begin position="2"/>
        <end position="229"/>
    </location>
</feature>
<dbReference type="InterPro" id="IPR005286">
    <property type="entry name" value="Cell_div_FtsE"/>
</dbReference>
<dbReference type="GO" id="GO:0022857">
    <property type="term" value="F:transmembrane transporter activity"/>
    <property type="evidence" value="ECO:0007669"/>
    <property type="project" value="TreeGrafter"/>
</dbReference>
<dbReference type="GO" id="GO:0016887">
    <property type="term" value="F:ATP hydrolysis activity"/>
    <property type="evidence" value="ECO:0007669"/>
    <property type="project" value="InterPro"/>
</dbReference>
<evidence type="ECO:0000256" key="9">
    <source>
        <dbReference type="RuleBase" id="RU365094"/>
    </source>
</evidence>
<evidence type="ECO:0000259" key="10">
    <source>
        <dbReference type="PROSITE" id="PS50893"/>
    </source>
</evidence>
<evidence type="ECO:0000256" key="5">
    <source>
        <dbReference type="ARBA" id="ARBA00022741"/>
    </source>
</evidence>
<dbReference type="GO" id="GO:0051301">
    <property type="term" value="P:cell division"/>
    <property type="evidence" value="ECO:0007669"/>
    <property type="project" value="UniProtKB-UniRule"/>
</dbReference>
<evidence type="ECO:0000256" key="3">
    <source>
        <dbReference type="ARBA" id="ARBA00022475"/>
    </source>
</evidence>
<dbReference type="SUPFAM" id="SSF52540">
    <property type="entry name" value="P-loop containing nucleoside triphosphate hydrolases"/>
    <property type="match status" value="1"/>
</dbReference>
<evidence type="ECO:0000313" key="11">
    <source>
        <dbReference type="EMBL" id="MSS64793.1"/>
    </source>
</evidence>
<dbReference type="InterPro" id="IPR017871">
    <property type="entry name" value="ABC_transporter-like_CS"/>
</dbReference>
<comment type="similarity">
    <text evidence="1 9">Belongs to the ABC transporter superfamily.</text>
</comment>
<evidence type="ECO:0000256" key="6">
    <source>
        <dbReference type="ARBA" id="ARBA00022840"/>
    </source>
</evidence>
<keyword evidence="8 9" id="KW-0131">Cell cycle</keyword>
<dbReference type="RefSeq" id="WP_328597861.1">
    <property type="nucleotide sequence ID" value="NZ_VUMT01000029.1"/>
</dbReference>
<dbReference type="SMART" id="SM00382">
    <property type="entry name" value="AAA"/>
    <property type="match status" value="1"/>
</dbReference>
<comment type="function">
    <text evidence="9">Part of the ABC transporter FtsEX involved in cellular division.</text>
</comment>
<comment type="caution">
    <text evidence="11">The sequence shown here is derived from an EMBL/GenBank/DDBJ whole genome shotgun (WGS) entry which is preliminary data.</text>
</comment>
<dbReference type="GO" id="GO:0005524">
    <property type="term" value="F:ATP binding"/>
    <property type="evidence" value="ECO:0007669"/>
    <property type="project" value="UniProtKB-UniRule"/>
</dbReference>
<name>A0A6L5Y3R4_9FIRM</name>
<accession>A0A6L5Y3R4</accession>
<keyword evidence="7 9" id="KW-0472">Membrane</keyword>
<dbReference type="InterPro" id="IPR027417">
    <property type="entry name" value="P-loop_NTPase"/>
</dbReference>
<comment type="subunit">
    <text evidence="9">Homodimer. Forms a membrane-associated complex with FtsX.</text>
</comment>
<keyword evidence="12" id="KW-1185">Reference proteome</keyword>